<dbReference type="AlphaFoldDB" id="A0A6F8ZEG0"/>
<dbReference type="Proteomes" id="UP000503399">
    <property type="component" value="Chromosome"/>
</dbReference>
<dbReference type="PANTHER" id="PTHR31956:SF1">
    <property type="entry name" value="NON-SPECIFIC PHOSPHOLIPASE C1"/>
    <property type="match status" value="1"/>
</dbReference>
<dbReference type="PANTHER" id="PTHR31956">
    <property type="entry name" value="NON-SPECIFIC PHOSPHOLIPASE C4-RELATED"/>
    <property type="match status" value="1"/>
</dbReference>
<dbReference type="Pfam" id="PF04185">
    <property type="entry name" value="Phosphoesterase"/>
    <property type="match status" value="1"/>
</dbReference>
<proteinExistence type="predicted"/>
<sequence>MPKTRQRRFRAPAPVFGALVAAGLPLLPGVPAWSRAAVPQPARASRPPAGHPPIRHVIEIMLENHTFDNLFGRFPGADGVPAGVKLPNPDTNYVAPPVSPAPAPANEGDTVDINHNRAAEIMMMDYRPPLLAGGRGYFRGFGPGNAFQPGAPGWKMNYYTTDPQNSLASITLFGPHNLPDEWFLARHFVLADRNFQPAIGPTQPNRIYAVAAAADGWISDSPPSQTLRIRTIFDQLSARGLSWRIYQGDYNGPPPAPEGQGFVTHWNPAWYTPILRNRHLWNHVRNTAALLPAIEGGHLPNFSFVVPTWLYSEHPPTDIRLGDAWLGQVVEAVMHSRYWDSTAIFVTYDEGGGYWDHVPPPLAFRYGYGTRTPLVIISPYVRPGVYSRTTTNISILAFMQHLWGLPPLNALNARSNDLMSAFDFRQRPLPPVSLPSVPPVTLEMAGPGENVVAVPGVPFTLTMKAKTPGLVTDTTLTGPVILTVTGPAGLKAPVSVPTSVGLQAGKGAFTAVFPVAGYYRITAQGPRGSRGWVTVDVGVGAGTAP</sequence>
<dbReference type="Gene3D" id="3.40.720.10">
    <property type="entry name" value="Alkaline Phosphatase, subunit A"/>
    <property type="match status" value="2"/>
</dbReference>
<dbReference type="InterPro" id="IPR007312">
    <property type="entry name" value="Phosphoesterase"/>
</dbReference>
<dbReference type="SUPFAM" id="SSF53649">
    <property type="entry name" value="Alkaline phosphatase-like"/>
    <property type="match status" value="1"/>
</dbReference>
<accession>A0A6F8ZEG0</accession>
<dbReference type="GO" id="GO:0042578">
    <property type="term" value="F:phosphoric ester hydrolase activity"/>
    <property type="evidence" value="ECO:0007669"/>
    <property type="project" value="UniProtKB-ARBA"/>
</dbReference>
<organism evidence="2 3">
    <name type="scientific">Candidatus Hydrogenisulfobacillus filiaventi</name>
    <dbReference type="NCBI Taxonomy" id="2707344"/>
    <lineage>
        <taxon>Bacteria</taxon>
        <taxon>Bacillati</taxon>
        <taxon>Bacillota</taxon>
        <taxon>Clostridia</taxon>
        <taxon>Eubacteriales</taxon>
        <taxon>Clostridiales Family XVII. Incertae Sedis</taxon>
        <taxon>Candidatus Hydrogenisulfobacillus</taxon>
    </lineage>
</organism>
<dbReference type="InterPro" id="IPR017850">
    <property type="entry name" value="Alkaline_phosphatase_core_sf"/>
</dbReference>
<evidence type="ECO:0000256" key="1">
    <source>
        <dbReference type="ARBA" id="ARBA00022801"/>
    </source>
</evidence>
<keyword evidence="1" id="KW-0378">Hydrolase</keyword>
<dbReference type="EMBL" id="LR778114">
    <property type="protein sequence ID" value="CAB1128074.1"/>
    <property type="molecule type" value="Genomic_DNA"/>
</dbReference>
<name>A0A6F8ZEG0_9FIRM</name>
<gene>
    <name evidence="2" type="ORF">R50_0568</name>
</gene>
<evidence type="ECO:0000313" key="3">
    <source>
        <dbReference type="Proteomes" id="UP000503399"/>
    </source>
</evidence>
<keyword evidence="3" id="KW-1185">Reference proteome</keyword>
<evidence type="ECO:0000313" key="2">
    <source>
        <dbReference type="EMBL" id="CAB1128074.1"/>
    </source>
</evidence>
<reference evidence="2 3" key="1">
    <citation type="submission" date="2020-02" db="EMBL/GenBank/DDBJ databases">
        <authorList>
            <person name="Hogendoorn C."/>
        </authorList>
    </citation>
    <scope>NUCLEOTIDE SEQUENCE [LARGE SCALE GENOMIC DNA]</scope>
    <source>
        <strain evidence="2">R501</strain>
    </source>
</reference>
<protein>
    <submittedName>
        <fullName evidence="2">Phosphoesterase</fullName>
    </submittedName>
</protein>
<dbReference type="KEGG" id="hfv:R50_0568"/>